<sequence length="329" mass="37695">TTVEERITCRAVLNKNDDSYGQKRNYRDRDKFNYRSLNCLLSSTPRSWQDLAGFWICGSCKILPLSWQDLVMIMARSCKILQDLRIYVRSWHDLGKILERDFESQGIQEEKTRLRSQAANVSSDSQKLSQSRVLCQRWQQRYWSISTQMEHDQRAGMPSGPHAFEASGYNQIASNFFSSEFIINAISWVEYSALYCDLSSLLPAVWVGPNDHLTDEAQIKHSLSDDLLQGFYLDCDWCRSYYVQRFARSCSNIQRLSINSMGGADIKRNTVHFSAILSKTTKRAVNTVYAIQKFGETGVSVKNFGRELAARNKTVIISKTSSKCFSTLT</sequence>
<name>A0A7D9EK92_PARCT</name>
<organism evidence="1 2">
    <name type="scientific">Paramuricea clavata</name>
    <name type="common">Red gorgonian</name>
    <name type="synonym">Violescent sea-whip</name>
    <dbReference type="NCBI Taxonomy" id="317549"/>
    <lineage>
        <taxon>Eukaryota</taxon>
        <taxon>Metazoa</taxon>
        <taxon>Cnidaria</taxon>
        <taxon>Anthozoa</taxon>
        <taxon>Octocorallia</taxon>
        <taxon>Malacalcyonacea</taxon>
        <taxon>Plexauridae</taxon>
        <taxon>Paramuricea</taxon>
    </lineage>
</organism>
<feature type="non-terminal residue" evidence="1">
    <location>
        <position position="1"/>
    </location>
</feature>
<feature type="non-terminal residue" evidence="1">
    <location>
        <position position="329"/>
    </location>
</feature>
<protein>
    <submittedName>
        <fullName evidence="1">Uncharacterized protein</fullName>
    </submittedName>
</protein>
<keyword evidence="2" id="KW-1185">Reference proteome</keyword>
<proteinExistence type="predicted"/>
<evidence type="ECO:0000313" key="1">
    <source>
        <dbReference type="EMBL" id="CAB4011950.1"/>
    </source>
</evidence>
<dbReference type="Proteomes" id="UP001152795">
    <property type="component" value="Unassembled WGS sequence"/>
</dbReference>
<comment type="caution">
    <text evidence="1">The sequence shown here is derived from an EMBL/GenBank/DDBJ whole genome shotgun (WGS) entry which is preliminary data.</text>
</comment>
<dbReference type="EMBL" id="CACRXK020007322">
    <property type="protein sequence ID" value="CAB4011950.1"/>
    <property type="molecule type" value="Genomic_DNA"/>
</dbReference>
<reference evidence="1" key="1">
    <citation type="submission" date="2020-04" db="EMBL/GenBank/DDBJ databases">
        <authorList>
            <person name="Alioto T."/>
            <person name="Alioto T."/>
            <person name="Gomez Garrido J."/>
        </authorList>
    </citation>
    <scope>NUCLEOTIDE SEQUENCE</scope>
    <source>
        <strain evidence="1">A484AB</strain>
    </source>
</reference>
<accession>A0A7D9EK92</accession>
<evidence type="ECO:0000313" key="2">
    <source>
        <dbReference type="Proteomes" id="UP001152795"/>
    </source>
</evidence>
<gene>
    <name evidence="1" type="ORF">PACLA_8A018236</name>
</gene>
<dbReference type="AlphaFoldDB" id="A0A7D9EK92"/>